<proteinExistence type="inferred from homology"/>
<evidence type="ECO:0000256" key="3">
    <source>
        <dbReference type="ARBA" id="ARBA00023004"/>
    </source>
</evidence>
<dbReference type="InterPro" id="IPR001128">
    <property type="entry name" value="Cyt_P450"/>
</dbReference>
<dbReference type="Proteomes" id="UP001341840">
    <property type="component" value="Unassembled WGS sequence"/>
</dbReference>
<protein>
    <submittedName>
        <fullName evidence="4">Uncharacterized protein</fullName>
    </submittedName>
</protein>
<keyword evidence="5" id="KW-1185">Reference proteome</keyword>
<dbReference type="InterPro" id="IPR036396">
    <property type="entry name" value="Cyt_P450_sf"/>
</dbReference>
<dbReference type="Pfam" id="PF00067">
    <property type="entry name" value="p450"/>
    <property type="match status" value="1"/>
</dbReference>
<sequence>MFLHLGHTPTLVVSSAKMLKEIMKNHELAFLDRFKTTAVRILMYGCNDIAFANYGQNYTQMKRIFVLELFGPKLMQSLRLIREEEVTKLVKNLRELAARNTSDVNLSEMILDTLNSIICKSSLGCNTQDYDYESAKGIARKVTTQLEGWQKSPYLRALALISREIPTGTVTLPPRINGDEDEHRSTRSI</sequence>
<dbReference type="SUPFAM" id="SSF48264">
    <property type="entry name" value="Cytochrome P450"/>
    <property type="match status" value="1"/>
</dbReference>
<dbReference type="PANTHER" id="PTHR47955:SF15">
    <property type="entry name" value="CYTOCHROME P450 71A2-LIKE"/>
    <property type="match status" value="1"/>
</dbReference>
<evidence type="ECO:0000313" key="5">
    <source>
        <dbReference type="Proteomes" id="UP001341840"/>
    </source>
</evidence>
<keyword evidence="3" id="KW-0408">Iron</keyword>
<accession>A0ABU6Q849</accession>
<reference evidence="4 5" key="1">
    <citation type="journal article" date="2023" name="Plants (Basel)">
        <title>Bridging the Gap: Combining Genomics and Transcriptomics Approaches to Understand Stylosanthes scabra, an Orphan Legume from the Brazilian Caatinga.</title>
        <authorList>
            <person name="Ferreira-Neto J.R.C."/>
            <person name="da Silva M.D."/>
            <person name="Binneck E."/>
            <person name="de Melo N.F."/>
            <person name="da Silva R.H."/>
            <person name="de Melo A.L.T.M."/>
            <person name="Pandolfi V."/>
            <person name="Bustamante F.O."/>
            <person name="Brasileiro-Vidal A.C."/>
            <person name="Benko-Iseppon A.M."/>
        </authorList>
    </citation>
    <scope>NUCLEOTIDE SEQUENCE [LARGE SCALE GENOMIC DNA]</scope>
    <source>
        <tissue evidence="4">Leaves</tissue>
    </source>
</reference>
<dbReference type="PANTHER" id="PTHR47955">
    <property type="entry name" value="CYTOCHROME P450 FAMILY 71 PROTEIN"/>
    <property type="match status" value="1"/>
</dbReference>
<organism evidence="4 5">
    <name type="scientific">Stylosanthes scabra</name>
    <dbReference type="NCBI Taxonomy" id="79078"/>
    <lineage>
        <taxon>Eukaryota</taxon>
        <taxon>Viridiplantae</taxon>
        <taxon>Streptophyta</taxon>
        <taxon>Embryophyta</taxon>
        <taxon>Tracheophyta</taxon>
        <taxon>Spermatophyta</taxon>
        <taxon>Magnoliopsida</taxon>
        <taxon>eudicotyledons</taxon>
        <taxon>Gunneridae</taxon>
        <taxon>Pentapetalae</taxon>
        <taxon>rosids</taxon>
        <taxon>fabids</taxon>
        <taxon>Fabales</taxon>
        <taxon>Fabaceae</taxon>
        <taxon>Papilionoideae</taxon>
        <taxon>50 kb inversion clade</taxon>
        <taxon>dalbergioids sensu lato</taxon>
        <taxon>Dalbergieae</taxon>
        <taxon>Pterocarpus clade</taxon>
        <taxon>Stylosanthes</taxon>
    </lineage>
</organism>
<name>A0ABU6Q849_9FABA</name>
<dbReference type="Gene3D" id="1.10.630.10">
    <property type="entry name" value="Cytochrome P450"/>
    <property type="match status" value="1"/>
</dbReference>
<dbReference type="EMBL" id="JASCZI010000048">
    <property type="protein sequence ID" value="MED6107726.1"/>
    <property type="molecule type" value="Genomic_DNA"/>
</dbReference>
<comment type="caution">
    <text evidence="4">The sequence shown here is derived from an EMBL/GenBank/DDBJ whole genome shotgun (WGS) entry which is preliminary data.</text>
</comment>
<keyword evidence="2" id="KW-0479">Metal-binding</keyword>
<gene>
    <name evidence="4" type="ORF">PIB30_016764</name>
</gene>
<comment type="similarity">
    <text evidence="1">Belongs to the cytochrome P450 family.</text>
</comment>
<evidence type="ECO:0000313" key="4">
    <source>
        <dbReference type="EMBL" id="MED6107726.1"/>
    </source>
</evidence>
<evidence type="ECO:0000256" key="2">
    <source>
        <dbReference type="ARBA" id="ARBA00022723"/>
    </source>
</evidence>
<evidence type="ECO:0000256" key="1">
    <source>
        <dbReference type="ARBA" id="ARBA00010617"/>
    </source>
</evidence>